<sequence>MSAALVTGSNRGLGFATAQALARLGHRVLVTAREQAAADKAAADLTAQGFDADAIALDVTSPDSIAAATRRVAELPAGLDILVNNAGILPEATDGEQHEFASLDLFGKTYATNVFGPVAVTEALLPLLRRSPAGRIVNVSTTMGSLSDQANPASPYYGLIVPAYQSSKAALNSITISLAKKLADTPIKISSVCPGFVQTDLTPINREQAQLTADQAAQVVVRAATLPDDAPSGTFFDQNGIVAW</sequence>
<dbReference type="Proteomes" id="UP000001937">
    <property type="component" value="Chromosome"/>
</dbReference>
<dbReference type="PhylomeDB" id="Q2JGQ2"/>
<protein>
    <submittedName>
        <fullName evidence="5">Short-chain dehydrogenase/reductase SDR</fullName>
    </submittedName>
</protein>
<dbReference type="EMBL" id="CP000249">
    <property type="protein sequence ID" value="ABD09540.1"/>
    <property type="molecule type" value="Genomic_DNA"/>
</dbReference>
<evidence type="ECO:0000313" key="5">
    <source>
        <dbReference type="EMBL" id="ABD09540.1"/>
    </source>
</evidence>
<dbReference type="OrthoDB" id="9781117at2"/>
<dbReference type="Gene3D" id="3.40.50.720">
    <property type="entry name" value="NAD(P)-binding Rossmann-like Domain"/>
    <property type="match status" value="1"/>
</dbReference>
<dbReference type="KEGG" id="fra:Francci3_0146"/>
<reference evidence="5 6" key="1">
    <citation type="journal article" date="2007" name="Genome Res.">
        <title>Genome characteristics of facultatively symbiotic Frankia sp. strains reflect host range and host plant biogeography.</title>
        <authorList>
            <person name="Normand P."/>
            <person name="Lapierre P."/>
            <person name="Tisa L.S."/>
            <person name="Gogarten J.P."/>
            <person name="Alloisio N."/>
            <person name="Bagnarol E."/>
            <person name="Bassi C.A."/>
            <person name="Berry A.M."/>
            <person name="Bickhart D.M."/>
            <person name="Choisne N."/>
            <person name="Couloux A."/>
            <person name="Cournoyer B."/>
            <person name="Cruveiller S."/>
            <person name="Daubin V."/>
            <person name="Demange N."/>
            <person name="Francino M.P."/>
            <person name="Goltsman E."/>
            <person name="Huang Y."/>
            <person name="Kopp O.R."/>
            <person name="Labarre L."/>
            <person name="Lapidus A."/>
            <person name="Lavire C."/>
            <person name="Marechal J."/>
            <person name="Martinez M."/>
            <person name="Mastronunzio J.E."/>
            <person name="Mullin B.C."/>
            <person name="Niemann J."/>
            <person name="Pujic P."/>
            <person name="Rawnsley T."/>
            <person name="Rouy Z."/>
            <person name="Schenowitz C."/>
            <person name="Sellstedt A."/>
            <person name="Tavares F."/>
            <person name="Tomkins J.P."/>
            <person name="Vallenet D."/>
            <person name="Valverde C."/>
            <person name="Wall L.G."/>
            <person name="Wang Y."/>
            <person name="Medigue C."/>
            <person name="Benson D.R."/>
        </authorList>
    </citation>
    <scope>NUCLEOTIDE SEQUENCE [LARGE SCALE GENOMIC DNA]</scope>
    <source>
        <strain evidence="6">DSM 45818 / CECT 9043 / CcI3</strain>
    </source>
</reference>
<dbReference type="HOGENOM" id="CLU_010194_9_0_11"/>
<evidence type="ECO:0000256" key="3">
    <source>
        <dbReference type="ARBA" id="ARBA00023002"/>
    </source>
</evidence>
<dbReference type="PRINTS" id="PR00080">
    <property type="entry name" value="SDRFAMILY"/>
</dbReference>
<accession>Q2JGQ2</accession>
<evidence type="ECO:0000313" key="6">
    <source>
        <dbReference type="Proteomes" id="UP000001937"/>
    </source>
</evidence>
<dbReference type="SUPFAM" id="SSF51735">
    <property type="entry name" value="NAD(P)-binding Rossmann-fold domains"/>
    <property type="match status" value="1"/>
</dbReference>
<evidence type="ECO:0000256" key="1">
    <source>
        <dbReference type="ARBA" id="ARBA00006484"/>
    </source>
</evidence>
<dbReference type="RefSeq" id="WP_011434621.1">
    <property type="nucleotide sequence ID" value="NC_007777.1"/>
</dbReference>
<gene>
    <name evidence="5" type="ordered locus">Francci3_0146</name>
</gene>
<dbReference type="PRINTS" id="PR00081">
    <property type="entry name" value="GDHRDH"/>
</dbReference>
<dbReference type="STRING" id="106370.Francci3_0146"/>
<dbReference type="GO" id="GO:0016616">
    <property type="term" value="F:oxidoreductase activity, acting on the CH-OH group of donors, NAD or NADP as acceptor"/>
    <property type="evidence" value="ECO:0007669"/>
    <property type="project" value="InterPro"/>
</dbReference>
<evidence type="ECO:0000256" key="4">
    <source>
        <dbReference type="RuleBase" id="RU000363"/>
    </source>
</evidence>
<dbReference type="InterPro" id="IPR036291">
    <property type="entry name" value="NAD(P)-bd_dom_sf"/>
</dbReference>
<name>Q2JGQ2_FRACC</name>
<dbReference type="eggNOG" id="COG1028">
    <property type="taxonomic scope" value="Bacteria"/>
</dbReference>
<dbReference type="Pfam" id="PF00106">
    <property type="entry name" value="adh_short"/>
    <property type="match status" value="1"/>
</dbReference>
<organism evidence="5 6">
    <name type="scientific">Frankia casuarinae (strain DSM 45818 / CECT 9043 / HFP020203 / CcI3)</name>
    <dbReference type="NCBI Taxonomy" id="106370"/>
    <lineage>
        <taxon>Bacteria</taxon>
        <taxon>Bacillati</taxon>
        <taxon>Actinomycetota</taxon>
        <taxon>Actinomycetes</taxon>
        <taxon>Frankiales</taxon>
        <taxon>Frankiaceae</taxon>
        <taxon>Frankia</taxon>
    </lineage>
</organism>
<evidence type="ECO:0000256" key="2">
    <source>
        <dbReference type="ARBA" id="ARBA00022857"/>
    </source>
</evidence>
<dbReference type="PANTHER" id="PTHR43490:SF99">
    <property type="entry name" value="SHORT-CHAIN DEHYDROGENASE_REDUCTASE"/>
    <property type="match status" value="1"/>
</dbReference>
<keyword evidence="2" id="KW-0521">NADP</keyword>
<dbReference type="PANTHER" id="PTHR43490">
    <property type="entry name" value="(+)-NEOMENTHOL DEHYDROGENASE"/>
    <property type="match status" value="1"/>
</dbReference>
<keyword evidence="3" id="KW-0560">Oxidoreductase</keyword>
<proteinExistence type="inferred from homology"/>
<dbReference type="InterPro" id="IPR002347">
    <property type="entry name" value="SDR_fam"/>
</dbReference>
<comment type="similarity">
    <text evidence="1 4">Belongs to the short-chain dehydrogenases/reductases (SDR) family.</text>
</comment>
<dbReference type="AlphaFoldDB" id="Q2JGQ2"/>
<dbReference type="InterPro" id="IPR045313">
    <property type="entry name" value="CBR1-like"/>
</dbReference>
<dbReference type="CDD" id="cd05324">
    <property type="entry name" value="carb_red_PTCR-like_SDR_c"/>
    <property type="match status" value="1"/>
</dbReference>
<keyword evidence="6" id="KW-1185">Reference proteome</keyword>